<name>A0ABW4FE09_9PSEU</name>
<evidence type="ECO:0000313" key="3">
    <source>
        <dbReference type="EMBL" id="MFD1528422.1"/>
    </source>
</evidence>
<dbReference type="Gene3D" id="3.40.33.10">
    <property type="entry name" value="CAP"/>
    <property type="match status" value="1"/>
</dbReference>
<dbReference type="Pfam" id="PF00188">
    <property type="entry name" value="CAP"/>
    <property type="match status" value="1"/>
</dbReference>
<evidence type="ECO:0000256" key="1">
    <source>
        <dbReference type="SAM" id="SignalP"/>
    </source>
</evidence>
<feature type="signal peptide" evidence="1">
    <location>
        <begin position="1"/>
        <end position="32"/>
    </location>
</feature>
<sequence length="192" mass="20952">MNSKLNRKVARALTATVVGGAAVFAVAAPASAAPADCTYNPGGRGGLGSYVDGLALDHRDWEIDLANAINTYRAQNGLAGLTYSRTLARPAMWASLDSYNRGSSPANHIDSRNMNIPQRVQFCSGYTGYVGEITYWGRGTGATWQSALAWWKSSPTHNNWMLDRRSKTFAVAMAYEGEDRRRAHYTVVFGDH</sequence>
<dbReference type="InterPro" id="IPR035940">
    <property type="entry name" value="CAP_sf"/>
</dbReference>
<feature type="chain" id="PRO_5045143482" evidence="1">
    <location>
        <begin position="33"/>
        <end position="192"/>
    </location>
</feature>
<comment type="caution">
    <text evidence="3">The sequence shown here is derived from an EMBL/GenBank/DDBJ whole genome shotgun (WGS) entry which is preliminary data.</text>
</comment>
<dbReference type="EMBL" id="JBHUCP010000002">
    <property type="protein sequence ID" value="MFD1528422.1"/>
    <property type="molecule type" value="Genomic_DNA"/>
</dbReference>
<organism evidence="3 4">
    <name type="scientific">Pseudonocardia aurantiaca</name>
    <dbReference type="NCBI Taxonomy" id="75290"/>
    <lineage>
        <taxon>Bacteria</taxon>
        <taxon>Bacillati</taxon>
        <taxon>Actinomycetota</taxon>
        <taxon>Actinomycetes</taxon>
        <taxon>Pseudonocardiales</taxon>
        <taxon>Pseudonocardiaceae</taxon>
        <taxon>Pseudonocardia</taxon>
    </lineage>
</organism>
<reference evidence="4" key="1">
    <citation type="journal article" date="2019" name="Int. J. Syst. Evol. Microbiol.">
        <title>The Global Catalogue of Microorganisms (GCM) 10K type strain sequencing project: providing services to taxonomists for standard genome sequencing and annotation.</title>
        <authorList>
            <consortium name="The Broad Institute Genomics Platform"/>
            <consortium name="The Broad Institute Genome Sequencing Center for Infectious Disease"/>
            <person name="Wu L."/>
            <person name="Ma J."/>
        </authorList>
    </citation>
    <scope>NUCLEOTIDE SEQUENCE [LARGE SCALE GENOMIC DNA]</scope>
    <source>
        <strain evidence="4">JCM 12165</strain>
    </source>
</reference>
<gene>
    <name evidence="3" type="ORF">ACFSCY_03110</name>
</gene>
<evidence type="ECO:0000259" key="2">
    <source>
        <dbReference type="Pfam" id="PF00188"/>
    </source>
</evidence>
<keyword evidence="1" id="KW-0732">Signal</keyword>
<dbReference type="SUPFAM" id="SSF55797">
    <property type="entry name" value="PR-1-like"/>
    <property type="match status" value="1"/>
</dbReference>
<dbReference type="Proteomes" id="UP001597145">
    <property type="component" value="Unassembled WGS sequence"/>
</dbReference>
<proteinExistence type="predicted"/>
<protein>
    <submittedName>
        <fullName evidence="3">CAP domain-containing protein</fullName>
    </submittedName>
</protein>
<accession>A0ABW4FE09</accession>
<keyword evidence="4" id="KW-1185">Reference proteome</keyword>
<dbReference type="InterPro" id="IPR014044">
    <property type="entry name" value="CAP_dom"/>
</dbReference>
<feature type="domain" description="SCP" evidence="2">
    <location>
        <begin position="67"/>
        <end position="187"/>
    </location>
</feature>
<dbReference type="CDD" id="cd05379">
    <property type="entry name" value="CAP_bacterial"/>
    <property type="match status" value="1"/>
</dbReference>
<evidence type="ECO:0000313" key="4">
    <source>
        <dbReference type="Proteomes" id="UP001597145"/>
    </source>
</evidence>
<dbReference type="RefSeq" id="WP_343988269.1">
    <property type="nucleotide sequence ID" value="NZ_BAAAJG010000029.1"/>
</dbReference>